<feature type="compositionally biased region" description="Polar residues" evidence="5">
    <location>
        <begin position="10"/>
        <end position="19"/>
    </location>
</feature>
<dbReference type="InterPro" id="IPR017907">
    <property type="entry name" value="Znf_RING_CS"/>
</dbReference>
<dbReference type="PROSITE" id="PS00518">
    <property type="entry name" value="ZF_RING_1"/>
    <property type="match status" value="1"/>
</dbReference>
<feature type="domain" description="RING-type" evidence="6">
    <location>
        <begin position="133"/>
        <end position="186"/>
    </location>
</feature>
<evidence type="ECO:0000256" key="2">
    <source>
        <dbReference type="ARBA" id="ARBA00022771"/>
    </source>
</evidence>
<dbReference type="STRING" id="1051891.A0A0C3L8L3"/>
<dbReference type="GO" id="GO:0033768">
    <property type="term" value="C:SUMO-targeted ubiquitin ligase complex"/>
    <property type="evidence" value="ECO:0007669"/>
    <property type="project" value="TreeGrafter"/>
</dbReference>
<dbReference type="GO" id="GO:0032183">
    <property type="term" value="F:SUMO binding"/>
    <property type="evidence" value="ECO:0007669"/>
    <property type="project" value="TreeGrafter"/>
</dbReference>
<keyword evidence="8" id="KW-1185">Reference proteome</keyword>
<dbReference type="SUPFAM" id="SSF57850">
    <property type="entry name" value="RING/U-box"/>
    <property type="match status" value="1"/>
</dbReference>
<evidence type="ECO:0000313" key="8">
    <source>
        <dbReference type="Proteomes" id="UP000054248"/>
    </source>
</evidence>
<reference evidence="7 8" key="1">
    <citation type="submission" date="2014-04" db="EMBL/GenBank/DDBJ databases">
        <authorList>
            <consortium name="DOE Joint Genome Institute"/>
            <person name="Kuo A."/>
            <person name="Girlanda M."/>
            <person name="Perotto S."/>
            <person name="Kohler A."/>
            <person name="Nagy L.G."/>
            <person name="Floudas D."/>
            <person name="Copeland A."/>
            <person name="Barry K.W."/>
            <person name="Cichocki N."/>
            <person name="Veneault-Fourrey C."/>
            <person name="LaButti K."/>
            <person name="Lindquist E.A."/>
            <person name="Lipzen A."/>
            <person name="Lundell T."/>
            <person name="Morin E."/>
            <person name="Murat C."/>
            <person name="Sun H."/>
            <person name="Tunlid A."/>
            <person name="Henrissat B."/>
            <person name="Grigoriev I.V."/>
            <person name="Hibbett D.S."/>
            <person name="Martin F."/>
            <person name="Nordberg H.P."/>
            <person name="Cantor M.N."/>
            <person name="Hua S.X."/>
        </authorList>
    </citation>
    <scope>NUCLEOTIDE SEQUENCE [LARGE SCALE GENOMIC DNA]</scope>
    <source>
        <strain evidence="7 8">MUT 4182</strain>
    </source>
</reference>
<dbReference type="SMART" id="SM00184">
    <property type="entry name" value="RING"/>
    <property type="match status" value="1"/>
</dbReference>
<organism evidence="7 8">
    <name type="scientific">Tulasnella calospora MUT 4182</name>
    <dbReference type="NCBI Taxonomy" id="1051891"/>
    <lineage>
        <taxon>Eukaryota</taxon>
        <taxon>Fungi</taxon>
        <taxon>Dikarya</taxon>
        <taxon>Basidiomycota</taxon>
        <taxon>Agaricomycotina</taxon>
        <taxon>Agaricomycetes</taxon>
        <taxon>Cantharellales</taxon>
        <taxon>Tulasnellaceae</taxon>
        <taxon>Tulasnella</taxon>
    </lineage>
</organism>
<gene>
    <name evidence="7" type="ORF">M407DRAFT_242342</name>
</gene>
<dbReference type="InterPro" id="IPR018957">
    <property type="entry name" value="Znf_C3HC4_RING-type"/>
</dbReference>
<protein>
    <recommendedName>
        <fullName evidence="6">RING-type domain-containing protein</fullName>
    </recommendedName>
</protein>
<dbReference type="AlphaFoldDB" id="A0A0C3L8L3"/>
<dbReference type="PROSITE" id="PS50089">
    <property type="entry name" value="ZF_RING_2"/>
    <property type="match status" value="1"/>
</dbReference>
<evidence type="ECO:0000313" key="7">
    <source>
        <dbReference type="EMBL" id="KIO30168.1"/>
    </source>
</evidence>
<keyword evidence="3" id="KW-0862">Zinc</keyword>
<keyword evidence="1" id="KW-0479">Metal-binding</keyword>
<dbReference type="Pfam" id="PF00097">
    <property type="entry name" value="zf-C3HC4"/>
    <property type="match status" value="1"/>
</dbReference>
<dbReference type="GO" id="GO:0008270">
    <property type="term" value="F:zinc ion binding"/>
    <property type="evidence" value="ECO:0007669"/>
    <property type="project" value="UniProtKB-KW"/>
</dbReference>
<accession>A0A0C3L8L3</accession>
<dbReference type="Proteomes" id="UP000054248">
    <property type="component" value="Unassembled WGS sequence"/>
</dbReference>
<feature type="region of interest" description="Disordered" evidence="5">
    <location>
        <begin position="1"/>
        <end position="126"/>
    </location>
</feature>
<dbReference type="InterPro" id="IPR049627">
    <property type="entry name" value="SLX8"/>
</dbReference>
<dbReference type="GO" id="GO:0016567">
    <property type="term" value="P:protein ubiquitination"/>
    <property type="evidence" value="ECO:0007669"/>
    <property type="project" value="UniProtKB-UniPathway"/>
</dbReference>
<dbReference type="GO" id="GO:0006511">
    <property type="term" value="P:ubiquitin-dependent protein catabolic process"/>
    <property type="evidence" value="ECO:0007669"/>
    <property type="project" value="TreeGrafter"/>
</dbReference>
<dbReference type="OrthoDB" id="6270329at2759"/>
<proteinExistence type="predicted"/>
<keyword evidence="2 4" id="KW-0863">Zinc-finger</keyword>
<dbReference type="InterPro" id="IPR013083">
    <property type="entry name" value="Znf_RING/FYVE/PHD"/>
</dbReference>
<dbReference type="PANTHER" id="PTHR47094:SF1">
    <property type="entry name" value="RING-TYPE E3 UBIQUITIN TRANSFERASE"/>
    <property type="match status" value="1"/>
</dbReference>
<evidence type="ECO:0000256" key="3">
    <source>
        <dbReference type="ARBA" id="ARBA00022833"/>
    </source>
</evidence>
<sequence length="211" mass="22407">MDDWLERETAQMQAESTSAAPMPLDAAPVPVEEPSSDPADEPHPRAQLTSLESWLAEEEAAEAARGKGKGKAKAVPDFEVFGPEKLAPSDSLPHLSQLQMESQPTDPPPPPADPTPQTRPRSPTPPPASEYNCPICFCPPTAAVLTPCGHIMCGSCLFSAIETAMQRARMNGYGGEALEARCPVCRAKLEQWDGRGGGVIGLEVKVALSVP</sequence>
<dbReference type="UniPathway" id="UPA00143"/>
<dbReference type="EMBL" id="KN822975">
    <property type="protein sequence ID" value="KIO30168.1"/>
    <property type="molecule type" value="Genomic_DNA"/>
</dbReference>
<dbReference type="HOGENOM" id="CLU_1305684_0_0_1"/>
<dbReference type="GO" id="GO:0061630">
    <property type="term" value="F:ubiquitin protein ligase activity"/>
    <property type="evidence" value="ECO:0007669"/>
    <property type="project" value="InterPro"/>
</dbReference>
<evidence type="ECO:0000256" key="5">
    <source>
        <dbReference type="SAM" id="MobiDB-lite"/>
    </source>
</evidence>
<name>A0A0C3L8L3_9AGAM</name>
<dbReference type="GO" id="GO:0140082">
    <property type="term" value="F:SUMO-ubiquitin ligase activity"/>
    <property type="evidence" value="ECO:0007669"/>
    <property type="project" value="TreeGrafter"/>
</dbReference>
<evidence type="ECO:0000256" key="4">
    <source>
        <dbReference type="PROSITE-ProRule" id="PRU00175"/>
    </source>
</evidence>
<feature type="compositionally biased region" description="Pro residues" evidence="5">
    <location>
        <begin position="105"/>
        <end position="114"/>
    </location>
</feature>
<dbReference type="Gene3D" id="3.30.40.10">
    <property type="entry name" value="Zinc/RING finger domain, C3HC4 (zinc finger)"/>
    <property type="match status" value="1"/>
</dbReference>
<evidence type="ECO:0000256" key="1">
    <source>
        <dbReference type="ARBA" id="ARBA00022723"/>
    </source>
</evidence>
<dbReference type="PANTHER" id="PTHR47094">
    <property type="entry name" value="ELFLESS, ISOFORM B"/>
    <property type="match status" value="1"/>
</dbReference>
<evidence type="ECO:0000259" key="6">
    <source>
        <dbReference type="PROSITE" id="PS50089"/>
    </source>
</evidence>
<reference evidence="8" key="2">
    <citation type="submission" date="2015-01" db="EMBL/GenBank/DDBJ databases">
        <title>Evolutionary Origins and Diversification of the Mycorrhizal Mutualists.</title>
        <authorList>
            <consortium name="DOE Joint Genome Institute"/>
            <consortium name="Mycorrhizal Genomics Consortium"/>
            <person name="Kohler A."/>
            <person name="Kuo A."/>
            <person name="Nagy L.G."/>
            <person name="Floudas D."/>
            <person name="Copeland A."/>
            <person name="Barry K.W."/>
            <person name="Cichocki N."/>
            <person name="Veneault-Fourrey C."/>
            <person name="LaButti K."/>
            <person name="Lindquist E.A."/>
            <person name="Lipzen A."/>
            <person name="Lundell T."/>
            <person name="Morin E."/>
            <person name="Murat C."/>
            <person name="Riley R."/>
            <person name="Ohm R."/>
            <person name="Sun H."/>
            <person name="Tunlid A."/>
            <person name="Henrissat B."/>
            <person name="Grigoriev I.V."/>
            <person name="Hibbett D.S."/>
            <person name="Martin F."/>
        </authorList>
    </citation>
    <scope>NUCLEOTIDE SEQUENCE [LARGE SCALE GENOMIC DNA]</scope>
    <source>
        <strain evidence="8">MUT 4182</strain>
    </source>
</reference>
<dbReference type="InterPro" id="IPR001841">
    <property type="entry name" value="Znf_RING"/>
</dbReference>